<evidence type="ECO:0000256" key="8">
    <source>
        <dbReference type="ARBA" id="ARBA00018836"/>
    </source>
</evidence>
<keyword evidence="11 14" id="KW-0460">Magnesium</keyword>
<dbReference type="GO" id="GO:0008686">
    <property type="term" value="F:3,4-dihydroxy-2-butanone-4-phosphate synthase activity"/>
    <property type="evidence" value="ECO:0007669"/>
    <property type="project" value="UniProtKB-UniRule"/>
</dbReference>
<comment type="caution">
    <text evidence="16">The sequence shown here is derived from an EMBL/GenBank/DDBJ whole genome shotgun (WGS) entry which is preliminary data.</text>
</comment>
<dbReference type="GO" id="GO:0005829">
    <property type="term" value="C:cytosol"/>
    <property type="evidence" value="ECO:0007669"/>
    <property type="project" value="TreeGrafter"/>
</dbReference>
<dbReference type="PANTHER" id="PTHR21327:SF18">
    <property type="entry name" value="3,4-DIHYDROXY-2-BUTANONE 4-PHOSPHATE SYNTHASE"/>
    <property type="match status" value="1"/>
</dbReference>
<reference evidence="16 17" key="1">
    <citation type="submission" date="2020-08" db="EMBL/GenBank/DDBJ databases">
        <title>Draft genome sequence of Parasphingopyxis sp. GrpM-11.</title>
        <authorList>
            <person name="Oh J."/>
            <person name="Roh D.-H."/>
        </authorList>
    </citation>
    <scope>NUCLEOTIDE SEQUENCE [LARGE SCALE GENOMIC DNA]</scope>
    <source>
        <strain evidence="16 17">GrpM-11</strain>
    </source>
</reference>
<comment type="pathway">
    <text evidence="4 14 15">Cofactor biosynthesis; riboflavin biosynthesis; 2-hydroxy-3-oxobutyl phosphate from D-ribulose 5-phosphate: step 1/1.</text>
</comment>
<dbReference type="Pfam" id="PF00926">
    <property type="entry name" value="DHBP_synthase"/>
    <property type="match status" value="1"/>
</dbReference>
<dbReference type="FunFam" id="3.90.870.10:FF:000001">
    <property type="entry name" value="Riboflavin biosynthesis protein RibBA"/>
    <property type="match status" value="1"/>
</dbReference>
<comment type="similarity">
    <text evidence="6">In the C-terminal section; belongs to the GTP cyclohydrolase II family.</text>
</comment>
<feature type="binding site" evidence="14">
    <location>
        <position position="71"/>
    </location>
    <ligand>
        <name>Mg(2+)</name>
        <dbReference type="ChEBI" id="CHEBI:18420"/>
        <label>2</label>
    </ligand>
</feature>
<dbReference type="InterPro" id="IPR017945">
    <property type="entry name" value="DHBP_synth_RibB-like_a/b_dom"/>
</dbReference>
<keyword evidence="12 14" id="KW-0464">Manganese</keyword>
<keyword evidence="13 14" id="KW-0456">Lyase</keyword>
<evidence type="ECO:0000256" key="9">
    <source>
        <dbReference type="ARBA" id="ARBA00022619"/>
    </source>
</evidence>
<comment type="cofactor">
    <cofactor evidence="2">
        <name>Mn(2+)</name>
        <dbReference type="ChEBI" id="CHEBI:29035"/>
    </cofactor>
</comment>
<sequence>MRSDAVVGRQPYIDTLEYGLSAPCPKLSALLERRAEHNRNATPDIFSSIPEIIAEAQAGKPFILVDSHDRENEGDIVLPAQFVSDREINFMAKHARGLICLAITRERAQELGLEPMVKRNQSPLGTAFTVSIEAVRGVTTGISAHDRAVTIAAAVDPANGAADIVSPGHVFPLVARPGGVIERPGHTEAAVDIARLSGLTPAGVICEIMNDDGTMARLPELRRFARLHGLRIGSIEDLIAYRRTLEKAHG</sequence>
<keyword evidence="9 14" id="KW-0686">Riboflavin biosynthesis</keyword>
<proteinExistence type="inferred from homology"/>
<evidence type="ECO:0000256" key="14">
    <source>
        <dbReference type="HAMAP-Rule" id="MF_00180"/>
    </source>
</evidence>
<evidence type="ECO:0000313" key="17">
    <source>
        <dbReference type="Proteomes" id="UP000564378"/>
    </source>
</evidence>
<evidence type="ECO:0000256" key="1">
    <source>
        <dbReference type="ARBA" id="ARBA00000141"/>
    </source>
</evidence>
<evidence type="ECO:0000256" key="13">
    <source>
        <dbReference type="ARBA" id="ARBA00023239"/>
    </source>
</evidence>
<accession>A0A842HUA1</accession>
<dbReference type="EMBL" id="JACJVJ010000001">
    <property type="protein sequence ID" value="MBC2776656.1"/>
    <property type="molecule type" value="Genomic_DNA"/>
</dbReference>
<comment type="similarity">
    <text evidence="14 15">Belongs to the DHBP synthase family.</text>
</comment>
<feature type="binding site" evidence="14">
    <location>
        <position position="71"/>
    </location>
    <ligand>
        <name>Mg(2+)</name>
        <dbReference type="ChEBI" id="CHEBI:18420"/>
        <label>1</label>
    </ligand>
</feature>
<evidence type="ECO:0000256" key="6">
    <source>
        <dbReference type="ARBA" id="ARBA00008976"/>
    </source>
</evidence>
<feature type="site" description="Essential for catalytic activity" evidence="14">
    <location>
        <position position="207"/>
    </location>
</feature>
<dbReference type="GO" id="GO:0000287">
    <property type="term" value="F:magnesium ion binding"/>
    <property type="evidence" value="ECO:0007669"/>
    <property type="project" value="UniProtKB-UniRule"/>
</dbReference>
<protein>
    <recommendedName>
        <fullName evidence="8 14">3,4-dihydroxy-2-butanone 4-phosphate synthase</fullName>
        <shortName evidence="14 15">DHBP synthase</shortName>
        <ecNumber evidence="7 14">4.1.99.12</ecNumber>
    </recommendedName>
</protein>
<keyword evidence="10 14" id="KW-0479">Metal-binding</keyword>
<evidence type="ECO:0000256" key="2">
    <source>
        <dbReference type="ARBA" id="ARBA00001936"/>
    </source>
</evidence>
<evidence type="ECO:0000256" key="5">
    <source>
        <dbReference type="ARBA" id="ARBA00005520"/>
    </source>
</evidence>
<evidence type="ECO:0000313" key="16">
    <source>
        <dbReference type="EMBL" id="MBC2776656.1"/>
    </source>
</evidence>
<dbReference type="PANTHER" id="PTHR21327">
    <property type="entry name" value="GTP CYCLOHYDROLASE II-RELATED"/>
    <property type="match status" value="1"/>
</dbReference>
<evidence type="ECO:0000256" key="10">
    <source>
        <dbReference type="ARBA" id="ARBA00022723"/>
    </source>
</evidence>
<dbReference type="GO" id="GO:0003935">
    <property type="term" value="F:GTP cyclohydrolase II activity"/>
    <property type="evidence" value="ECO:0007669"/>
    <property type="project" value="TreeGrafter"/>
</dbReference>
<dbReference type="NCBIfam" id="TIGR00506">
    <property type="entry name" value="ribB"/>
    <property type="match status" value="1"/>
</dbReference>
<evidence type="ECO:0000256" key="15">
    <source>
        <dbReference type="RuleBase" id="RU003843"/>
    </source>
</evidence>
<feature type="binding site" evidence="14">
    <location>
        <begin position="70"/>
        <end position="71"/>
    </location>
    <ligand>
        <name>D-ribulose 5-phosphate</name>
        <dbReference type="ChEBI" id="CHEBI:58121"/>
    </ligand>
</feature>
<dbReference type="Proteomes" id="UP000564378">
    <property type="component" value="Unassembled WGS sequence"/>
</dbReference>
<comment type="similarity">
    <text evidence="5">In the N-terminal section; belongs to the DHBP synthase family.</text>
</comment>
<dbReference type="InterPro" id="IPR000422">
    <property type="entry name" value="DHBP_synthase_RibB"/>
</dbReference>
<dbReference type="SUPFAM" id="SSF55821">
    <property type="entry name" value="YrdC/RibB"/>
    <property type="match status" value="1"/>
</dbReference>
<feature type="binding site" evidence="14">
    <location>
        <begin position="183"/>
        <end position="187"/>
    </location>
    <ligand>
        <name>D-ribulose 5-phosphate</name>
        <dbReference type="ChEBI" id="CHEBI:58121"/>
    </ligand>
</feature>
<organism evidence="16 17">
    <name type="scientific">Parasphingopyxis marina</name>
    <dbReference type="NCBI Taxonomy" id="2761622"/>
    <lineage>
        <taxon>Bacteria</taxon>
        <taxon>Pseudomonadati</taxon>
        <taxon>Pseudomonadota</taxon>
        <taxon>Alphaproteobacteria</taxon>
        <taxon>Sphingomonadales</taxon>
        <taxon>Sphingomonadaceae</taxon>
        <taxon>Parasphingopyxis</taxon>
    </lineage>
</organism>
<comment type="function">
    <text evidence="3 14 15">Catalyzes the conversion of D-ribulose 5-phosphate to formate and 3,4-dihydroxy-2-butanone 4-phosphate.</text>
</comment>
<gene>
    <name evidence="14 16" type="primary">ribB</name>
    <name evidence="16" type="ORF">H6P80_03380</name>
</gene>
<dbReference type="UniPathway" id="UPA00275">
    <property type="reaction ID" value="UER00399"/>
</dbReference>
<dbReference type="HAMAP" id="MF_00180">
    <property type="entry name" value="RibB"/>
    <property type="match status" value="1"/>
</dbReference>
<feature type="binding site" evidence="14">
    <location>
        <position position="75"/>
    </location>
    <ligand>
        <name>D-ribulose 5-phosphate</name>
        <dbReference type="ChEBI" id="CHEBI:58121"/>
    </ligand>
</feature>
<comment type="catalytic activity">
    <reaction evidence="1 14 15">
        <text>D-ribulose 5-phosphate = (2S)-2-hydroxy-3-oxobutyl phosphate + formate + H(+)</text>
        <dbReference type="Rhea" id="RHEA:18457"/>
        <dbReference type="ChEBI" id="CHEBI:15378"/>
        <dbReference type="ChEBI" id="CHEBI:15740"/>
        <dbReference type="ChEBI" id="CHEBI:58121"/>
        <dbReference type="ChEBI" id="CHEBI:58830"/>
        <dbReference type="EC" id="4.1.99.12"/>
    </reaction>
</comment>
<keyword evidence="17" id="KW-1185">Reference proteome</keyword>
<dbReference type="GO" id="GO:0030145">
    <property type="term" value="F:manganese ion binding"/>
    <property type="evidence" value="ECO:0007669"/>
    <property type="project" value="UniProtKB-UniRule"/>
</dbReference>
<evidence type="ECO:0000256" key="3">
    <source>
        <dbReference type="ARBA" id="ARBA00002284"/>
    </source>
</evidence>
<comment type="subunit">
    <text evidence="14 15">Homodimer.</text>
</comment>
<feature type="binding site" evidence="14">
    <location>
        <position position="186"/>
    </location>
    <ligand>
        <name>Mg(2+)</name>
        <dbReference type="ChEBI" id="CHEBI:18420"/>
        <label>2</label>
    </ligand>
</feature>
<evidence type="ECO:0000256" key="12">
    <source>
        <dbReference type="ARBA" id="ARBA00023211"/>
    </source>
</evidence>
<dbReference type="EC" id="4.1.99.12" evidence="7 14"/>
<dbReference type="AlphaFoldDB" id="A0A842HUA1"/>
<evidence type="ECO:0000256" key="4">
    <source>
        <dbReference type="ARBA" id="ARBA00004904"/>
    </source>
</evidence>
<evidence type="ECO:0000256" key="7">
    <source>
        <dbReference type="ARBA" id="ARBA00012153"/>
    </source>
</evidence>
<name>A0A842HUA1_9SPHN</name>
<feature type="site" description="Essential for catalytic activity" evidence="14">
    <location>
        <position position="169"/>
    </location>
</feature>
<comment type="cofactor">
    <cofactor evidence="14 15">
        <name>Mg(2+)</name>
        <dbReference type="ChEBI" id="CHEBI:18420"/>
    </cofactor>
    <cofactor evidence="14 15">
        <name>Mn(2+)</name>
        <dbReference type="ChEBI" id="CHEBI:29035"/>
    </cofactor>
    <text evidence="14 15">Binds 2 divalent metal cations per subunit. Magnesium or manganese.</text>
</comment>
<evidence type="ECO:0000256" key="11">
    <source>
        <dbReference type="ARBA" id="ARBA00022842"/>
    </source>
</evidence>
<dbReference type="Gene3D" id="3.90.870.10">
    <property type="entry name" value="DHBP synthase"/>
    <property type="match status" value="1"/>
</dbReference>
<dbReference type="GO" id="GO:0009231">
    <property type="term" value="P:riboflavin biosynthetic process"/>
    <property type="evidence" value="ECO:0007669"/>
    <property type="project" value="UniProtKB-UniRule"/>
</dbReference>